<keyword evidence="3" id="KW-1185">Reference proteome</keyword>
<dbReference type="InParanoid" id="A7SQN8"/>
<dbReference type="Proteomes" id="UP000001593">
    <property type="component" value="Unassembled WGS sequence"/>
</dbReference>
<dbReference type="AlphaFoldDB" id="A7SQN8"/>
<evidence type="ECO:0000259" key="1">
    <source>
        <dbReference type="PROSITE" id="PS50022"/>
    </source>
</evidence>
<dbReference type="PROSITE" id="PS50022">
    <property type="entry name" value="FA58C_3"/>
    <property type="match status" value="4"/>
</dbReference>
<dbReference type="FunCoup" id="A7SQN8">
    <property type="interactions" value="31"/>
</dbReference>
<dbReference type="HOGENOM" id="CLU_028140_0_0_1"/>
<dbReference type="PROSITE" id="PS01285">
    <property type="entry name" value="FA58C_1"/>
    <property type="match status" value="2"/>
</dbReference>
<accession>A7SQN8</accession>
<dbReference type="PhylomeDB" id="A7SQN8"/>
<gene>
    <name evidence="2" type="ORF">NEMVEDRAFT_v1g127757</name>
</gene>
<dbReference type="InterPro" id="IPR008979">
    <property type="entry name" value="Galactose-bd-like_sf"/>
</dbReference>
<dbReference type="Gene3D" id="2.60.120.260">
    <property type="entry name" value="Galactose-binding domain-like"/>
    <property type="match status" value="4"/>
</dbReference>
<dbReference type="SMART" id="SM00231">
    <property type="entry name" value="FA58C"/>
    <property type="match status" value="4"/>
</dbReference>
<sequence>WAASTNTGAGDYLEVDLGAVFLLAGIATQGHPSENEFTRSYKLLMSLGGQQWETYKENNTDKIFNGNTDKTTVVKRTFSIVTAARYVRVNPMTFQGYKQMRVELYGCRQVPCHRKSVGLETKAIPDSFITASSQMNFTTPPSRGRLNLVAGAWCASPSDVIPYLQVDLGLRHVICALATQGSPSADHWVRSFQLHFTYDAITWRPYISRDLIITFDGNTNRNEIVRHQLSSAVYARFVRVIPTAYSGHKIVRMELYGVLQECNEPLGLEDKGVVNEKMTSSSKLNNSYSASAGRLYGGSSWCSATSSQAEYLQVDLGRVTRVTGIATQGSPTKDKWVTLYSVKHSDDGQFFTEYTAGESSKKVFTGNIDGSGVVVNWLMYPMTARYYRIKPEEWNVAICLRFDLYGCRGESLRKGANVLTRILNNAHVVIYNVATLSSSQNTSMTPPSLGKLHFPTGSWCAAPSDVTPYLQVDLGSRHVICAVATQGSPTADHWVQTYKIQASLDRSSWRNYSESGNEMNFTGNSDQNMVKKHSFAHMTSVRFIRFYPDTYHTMKQMRVELYG</sequence>
<dbReference type="CDD" id="cd00057">
    <property type="entry name" value="FA58C"/>
    <property type="match status" value="4"/>
</dbReference>
<proteinExistence type="predicted"/>
<feature type="domain" description="F5/8 type C" evidence="1">
    <location>
        <begin position="1"/>
        <end position="107"/>
    </location>
</feature>
<dbReference type="Pfam" id="PF00754">
    <property type="entry name" value="F5_F8_type_C"/>
    <property type="match status" value="4"/>
</dbReference>
<organism evidence="2 3">
    <name type="scientific">Nematostella vectensis</name>
    <name type="common">Starlet sea anemone</name>
    <dbReference type="NCBI Taxonomy" id="45351"/>
    <lineage>
        <taxon>Eukaryota</taxon>
        <taxon>Metazoa</taxon>
        <taxon>Cnidaria</taxon>
        <taxon>Anthozoa</taxon>
        <taxon>Hexacorallia</taxon>
        <taxon>Actiniaria</taxon>
        <taxon>Edwardsiidae</taxon>
        <taxon>Nematostella</taxon>
    </lineage>
</organism>
<dbReference type="PROSITE" id="PS01286">
    <property type="entry name" value="FA58C_2"/>
    <property type="match status" value="1"/>
</dbReference>
<feature type="domain" description="F5/8 type C" evidence="1">
    <location>
        <begin position="112"/>
        <end position="258"/>
    </location>
</feature>
<evidence type="ECO:0000313" key="3">
    <source>
        <dbReference type="Proteomes" id="UP000001593"/>
    </source>
</evidence>
<dbReference type="OMA" id="GRHIKIV"/>
<feature type="domain" description="F5/8 type C" evidence="1">
    <location>
        <begin position="418"/>
        <end position="563"/>
    </location>
</feature>
<name>A7SQN8_NEMVE</name>
<dbReference type="STRING" id="45351.A7SQN8"/>
<dbReference type="PANTHER" id="PTHR24543:SF291">
    <property type="entry name" value="SMOKE ALARM, ISOFORM D"/>
    <property type="match status" value="1"/>
</dbReference>
<feature type="domain" description="F5/8 type C" evidence="1">
    <location>
        <begin position="262"/>
        <end position="407"/>
    </location>
</feature>
<evidence type="ECO:0000313" key="2">
    <source>
        <dbReference type="EMBL" id="EDO33997.1"/>
    </source>
</evidence>
<dbReference type="eggNOG" id="KOG3516">
    <property type="taxonomic scope" value="Eukaryota"/>
</dbReference>
<dbReference type="FunFam" id="2.60.120.260:FF:000016">
    <property type="entry name" value="Contactin-associated protein-like 4 isoform 1"/>
    <property type="match status" value="3"/>
</dbReference>
<feature type="non-terminal residue" evidence="2">
    <location>
        <position position="1"/>
    </location>
</feature>
<dbReference type="InterPro" id="IPR000421">
    <property type="entry name" value="FA58C"/>
</dbReference>
<dbReference type="PANTHER" id="PTHR24543">
    <property type="entry name" value="MULTICOPPER OXIDASE-RELATED"/>
    <property type="match status" value="1"/>
</dbReference>
<feature type="non-terminal residue" evidence="2">
    <location>
        <position position="563"/>
    </location>
</feature>
<protein>
    <recommendedName>
        <fullName evidence="1">F5/8 type C domain-containing protein</fullName>
    </recommendedName>
</protein>
<dbReference type="EMBL" id="DS469748">
    <property type="protein sequence ID" value="EDO33997.1"/>
    <property type="molecule type" value="Genomic_DNA"/>
</dbReference>
<dbReference type="SUPFAM" id="SSF49785">
    <property type="entry name" value="Galactose-binding domain-like"/>
    <property type="match status" value="4"/>
</dbReference>
<reference evidence="2 3" key="1">
    <citation type="journal article" date="2007" name="Science">
        <title>Sea anemone genome reveals ancestral eumetazoan gene repertoire and genomic organization.</title>
        <authorList>
            <person name="Putnam N.H."/>
            <person name="Srivastava M."/>
            <person name="Hellsten U."/>
            <person name="Dirks B."/>
            <person name="Chapman J."/>
            <person name="Salamov A."/>
            <person name="Terry A."/>
            <person name="Shapiro H."/>
            <person name="Lindquist E."/>
            <person name="Kapitonov V.V."/>
            <person name="Jurka J."/>
            <person name="Genikhovich G."/>
            <person name="Grigoriev I.V."/>
            <person name="Lucas S.M."/>
            <person name="Steele R.E."/>
            <person name="Finnerty J.R."/>
            <person name="Technau U."/>
            <person name="Martindale M.Q."/>
            <person name="Rokhsar D.S."/>
        </authorList>
    </citation>
    <scope>NUCLEOTIDE SEQUENCE [LARGE SCALE GENOMIC DNA]</scope>
    <source>
        <strain evidence="3">CH2 X CH6</strain>
    </source>
</reference>